<dbReference type="GO" id="GO:0016020">
    <property type="term" value="C:membrane"/>
    <property type="evidence" value="ECO:0007669"/>
    <property type="project" value="UniProtKB-SubCell"/>
</dbReference>
<evidence type="ECO:0000256" key="5">
    <source>
        <dbReference type="ARBA" id="ARBA00023136"/>
    </source>
</evidence>
<feature type="transmembrane region" description="Helical" evidence="6">
    <location>
        <begin position="247"/>
        <end position="265"/>
    </location>
</feature>
<evidence type="ECO:0000313" key="7">
    <source>
        <dbReference type="EMBL" id="MCU7552321.1"/>
    </source>
</evidence>
<evidence type="ECO:0000256" key="2">
    <source>
        <dbReference type="ARBA" id="ARBA00009773"/>
    </source>
</evidence>
<keyword evidence="4 6" id="KW-1133">Transmembrane helix</keyword>
<dbReference type="InterPro" id="IPR002549">
    <property type="entry name" value="AI-2E-like"/>
</dbReference>
<evidence type="ECO:0000256" key="1">
    <source>
        <dbReference type="ARBA" id="ARBA00004141"/>
    </source>
</evidence>
<dbReference type="RefSeq" id="WP_279299757.1">
    <property type="nucleotide sequence ID" value="NZ_JAOTIF010000032.1"/>
</dbReference>
<feature type="transmembrane region" description="Helical" evidence="6">
    <location>
        <begin position="220"/>
        <end position="241"/>
    </location>
</feature>
<proteinExistence type="inferred from homology"/>
<keyword evidence="3 6" id="KW-0812">Transmembrane</keyword>
<gene>
    <name evidence="7" type="ORF">OCK74_24590</name>
</gene>
<sequence>MESIQHNSLFKLLVRIVVLVAAITVLLWILFKAASMVLILILAFVLALIINAPVSYLEQRGMKRVWASITVFGIIFLVIVFLSLLTLPKIYYQLEQLILDLPAYINNLSTNIASWFEDYPEISRKIKENTNDLSIWLPSMPQTIRSISSYSLSLLSFLFLMIIFTWIIIFSVMNPRPLLKTYYSFWPIERREKAQNALLHTSTMLQGWVRSNLIGGSIQAVCTTIFLSLLHVPGAWVWGAVTLFSQLIPNIGFYIMSIPPVLVAFSVHPLKALWVGIFFIALSELMGNIILPRIRSRTMNLHPVSTLIMLLILGSAFGLWGAFLTVPITAIIKAYYEEFYLKKMEADNHLEERIDNIVYHSTDR</sequence>
<comment type="caution">
    <text evidence="7">The sequence shown here is derived from an EMBL/GenBank/DDBJ whole genome shotgun (WGS) entry which is preliminary data.</text>
</comment>
<dbReference type="PANTHER" id="PTHR21716:SF62">
    <property type="entry name" value="TRANSPORT PROTEIN YDBI-RELATED"/>
    <property type="match status" value="1"/>
</dbReference>
<comment type="similarity">
    <text evidence="2">Belongs to the autoinducer-2 exporter (AI-2E) (TC 2.A.86) family.</text>
</comment>
<dbReference type="PANTHER" id="PTHR21716">
    <property type="entry name" value="TRANSMEMBRANE PROTEIN"/>
    <property type="match status" value="1"/>
</dbReference>
<keyword evidence="8" id="KW-1185">Reference proteome</keyword>
<feature type="transmembrane region" description="Helical" evidence="6">
    <location>
        <begin position="311"/>
        <end position="336"/>
    </location>
</feature>
<dbReference type="EMBL" id="JAOTIF010000032">
    <property type="protein sequence ID" value="MCU7552321.1"/>
    <property type="molecule type" value="Genomic_DNA"/>
</dbReference>
<evidence type="ECO:0000256" key="4">
    <source>
        <dbReference type="ARBA" id="ARBA00022989"/>
    </source>
</evidence>
<feature type="transmembrane region" description="Helical" evidence="6">
    <location>
        <begin position="12"/>
        <end position="31"/>
    </location>
</feature>
<evidence type="ECO:0000313" key="8">
    <source>
        <dbReference type="Proteomes" id="UP001155483"/>
    </source>
</evidence>
<organism evidence="7 8">
    <name type="scientific">Paraflavisolibacter caeni</name>
    <dbReference type="NCBI Taxonomy" id="2982496"/>
    <lineage>
        <taxon>Bacteria</taxon>
        <taxon>Pseudomonadati</taxon>
        <taxon>Bacteroidota</taxon>
        <taxon>Chitinophagia</taxon>
        <taxon>Chitinophagales</taxon>
        <taxon>Chitinophagaceae</taxon>
        <taxon>Paraflavisolibacter</taxon>
    </lineage>
</organism>
<keyword evidence="5 6" id="KW-0472">Membrane</keyword>
<name>A0A9X3BA83_9BACT</name>
<reference evidence="7" key="1">
    <citation type="submission" date="2022-09" db="EMBL/GenBank/DDBJ databases">
        <authorList>
            <person name="Yuan C."/>
            <person name="Ke Z."/>
        </authorList>
    </citation>
    <scope>NUCLEOTIDE SEQUENCE</scope>
    <source>
        <strain evidence="7">LB-8</strain>
    </source>
</reference>
<dbReference type="GO" id="GO:0055085">
    <property type="term" value="P:transmembrane transport"/>
    <property type="evidence" value="ECO:0007669"/>
    <property type="project" value="TreeGrafter"/>
</dbReference>
<feature type="transmembrane region" description="Helical" evidence="6">
    <location>
        <begin position="69"/>
        <end position="92"/>
    </location>
</feature>
<evidence type="ECO:0000256" key="6">
    <source>
        <dbReference type="SAM" id="Phobius"/>
    </source>
</evidence>
<feature type="transmembrane region" description="Helical" evidence="6">
    <location>
        <begin position="147"/>
        <end position="170"/>
    </location>
</feature>
<dbReference type="Proteomes" id="UP001155483">
    <property type="component" value="Unassembled WGS sequence"/>
</dbReference>
<dbReference type="AlphaFoldDB" id="A0A9X3BA83"/>
<feature type="transmembrane region" description="Helical" evidence="6">
    <location>
        <begin position="37"/>
        <end position="57"/>
    </location>
</feature>
<accession>A0A9X3BA83</accession>
<evidence type="ECO:0000256" key="3">
    <source>
        <dbReference type="ARBA" id="ARBA00022692"/>
    </source>
</evidence>
<comment type="subcellular location">
    <subcellularLocation>
        <location evidence="1">Membrane</location>
        <topology evidence="1">Multi-pass membrane protein</topology>
    </subcellularLocation>
</comment>
<feature type="transmembrane region" description="Helical" evidence="6">
    <location>
        <begin position="272"/>
        <end position="291"/>
    </location>
</feature>
<reference evidence="7" key="2">
    <citation type="submission" date="2023-04" db="EMBL/GenBank/DDBJ databases">
        <title>Paracnuella aquatica gen. nov., sp. nov., a member of the family Chitinophagaceae isolated from a hot spring.</title>
        <authorList>
            <person name="Wang C."/>
        </authorList>
    </citation>
    <scope>NUCLEOTIDE SEQUENCE</scope>
    <source>
        <strain evidence="7">LB-8</strain>
    </source>
</reference>
<protein>
    <submittedName>
        <fullName evidence="7">AI-2E family transporter</fullName>
    </submittedName>
</protein>
<dbReference type="Pfam" id="PF01594">
    <property type="entry name" value="AI-2E_transport"/>
    <property type="match status" value="1"/>
</dbReference>